<dbReference type="GeneID" id="42006412"/>
<dbReference type="GO" id="GO:0016616">
    <property type="term" value="F:oxidoreductase activity, acting on the CH-OH group of donors, NAD or NADP as acceptor"/>
    <property type="evidence" value="ECO:0007669"/>
    <property type="project" value="InterPro"/>
</dbReference>
<dbReference type="GO" id="GO:0006694">
    <property type="term" value="P:steroid biosynthetic process"/>
    <property type="evidence" value="ECO:0007669"/>
    <property type="project" value="InterPro"/>
</dbReference>
<keyword evidence="2" id="KW-0560">Oxidoreductase</keyword>
<dbReference type="SUPFAM" id="SSF51735">
    <property type="entry name" value="NAD(P)-binding Rossmann-fold domains"/>
    <property type="match status" value="1"/>
</dbReference>
<dbReference type="OrthoDB" id="10058185at2759"/>
<evidence type="ECO:0000313" key="5">
    <source>
        <dbReference type="Proteomes" id="UP000319731"/>
    </source>
</evidence>
<dbReference type="RefSeq" id="XP_031022895.1">
    <property type="nucleotide sequence ID" value="XM_031171115.1"/>
</dbReference>
<gene>
    <name evidence="4" type="ORF">SmJEL517_g05188</name>
</gene>
<dbReference type="Gene3D" id="3.40.50.720">
    <property type="entry name" value="NAD(P)-binding Rossmann-like Domain"/>
    <property type="match status" value="1"/>
</dbReference>
<evidence type="ECO:0000256" key="2">
    <source>
        <dbReference type="ARBA" id="ARBA00023002"/>
    </source>
</evidence>
<dbReference type="AlphaFoldDB" id="A0A507C087"/>
<dbReference type="EMBL" id="QEAO01000044">
    <property type="protein sequence ID" value="TPX31474.1"/>
    <property type="molecule type" value="Genomic_DNA"/>
</dbReference>
<dbReference type="Proteomes" id="UP000319731">
    <property type="component" value="Unassembled WGS sequence"/>
</dbReference>
<dbReference type="InterPro" id="IPR050177">
    <property type="entry name" value="Lipid_A_modif_metabolic_enz"/>
</dbReference>
<dbReference type="Pfam" id="PF01073">
    <property type="entry name" value="3Beta_HSD"/>
    <property type="match status" value="1"/>
</dbReference>
<accession>A0A507C087</accession>
<comment type="caution">
    <text evidence="4">The sequence shown here is derived from an EMBL/GenBank/DDBJ whole genome shotgun (WGS) entry which is preliminary data.</text>
</comment>
<sequence>MDSSSLKYIALGIGAATTATALSLHLYNKSLFAVTIVPRPLDKDCFALPPREDFIKLLGAPTNVGYAVTGGAGFIGAYIVEQLLARGEKHVYVLDLKPSNNIPKGTQFVECDITDYGSVKKALDNRSIQVVYHVAAIIRFMDEFPEQLPVSMKVNVKGTENVIEACRELSIPILVQTSTSHVCVGKDLNPIFYGNENLPYTTKPFNNYAKTKALAEQATLAANGTALSNGGVLSTGSIRPTSTIYGRGDRWGLDTYFSTGKLTIHHPGVVDDFCYVENLALAHLLLERALREKPKESGGKAYFISHDDPLSRENFFAILEKLLPNRFSRETMPYPLMYVLSRLATFTSRYTSTSLGDLDMFTACSDRMQWSQHCFSSQRARKVLGYEPFYSVEQGVAVSWNRFQEGKK</sequence>
<dbReference type="PANTHER" id="PTHR43245">
    <property type="entry name" value="BIFUNCTIONAL POLYMYXIN RESISTANCE PROTEIN ARNA"/>
    <property type="match status" value="1"/>
</dbReference>
<organism evidence="4 5">
    <name type="scientific">Synchytrium microbalum</name>
    <dbReference type="NCBI Taxonomy" id="1806994"/>
    <lineage>
        <taxon>Eukaryota</taxon>
        <taxon>Fungi</taxon>
        <taxon>Fungi incertae sedis</taxon>
        <taxon>Chytridiomycota</taxon>
        <taxon>Chytridiomycota incertae sedis</taxon>
        <taxon>Chytridiomycetes</taxon>
        <taxon>Synchytriales</taxon>
        <taxon>Synchytriaceae</taxon>
        <taxon>Synchytrium</taxon>
    </lineage>
</organism>
<protein>
    <recommendedName>
        <fullName evidence="3">3-beta hydroxysteroid dehydrogenase/isomerase domain-containing protein</fullName>
    </recommendedName>
</protein>
<comment type="similarity">
    <text evidence="1">Belongs to the 3-beta-HSD family.</text>
</comment>
<dbReference type="InterPro" id="IPR036291">
    <property type="entry name" value="NAD(P)-bd_dom_sf"/>
</dbReference>
<dbReference type="STRING" id="1806994.A0A507C087"/>
<dbReference type="InterPro" id="IPR002225">
    <property type="entry name" value="3Beta_OHSteriod_DH/Estase"/>
</dbReference>
<proteinExistence type="inferred from homology"/>
<keyword evidence="5" id="KW-1185">Reference proteome</keyword>
<reference evidence="4 5" key="1">
    <citation type="journal article" date="2019" name="Sci. Rep.">
        <title>Comparative genomics of chytrid fungi reveal insights into the obligate biotrophic and pathogenic lifestyle of Synchytrium endobioticum.</title>
        <authorList>
            <person name="van de Vossenberg B.T.L.H."/>
            <person name="Warris S."/>
            <person name="Nguyen H.D.T."/>
            <person name="van Gent-Pelzer M.P.E."/>
            <person name="Joly D.L."/>
            <person name="van de Geest H.C."/>
            <person name="Bonants P.J.M."/>
            <person name="Smith D.S."/>
            <person name="Levesque C.A."/>
            <person name="van der Lee T.A.J."/>
        </authorList>
    </citation>
    <scope>NUCLEOTIDE SEQUENCE [LARGE SCALE GENOMIC DNA]</scope>
    <source>
        <strain evidence="4 5">JEL517</strain>
    </source>
</reference>
<name>A0A507C087_9FUNG</name>
<dbReference type="PANTHER" id="PTHR43245:SF51">
    <property type="entry name" value="SHORT CHAIN DEHYDROGENASE_REDUCTASE FAMILY 42E, MEMBER 2"/>
    <property type="match status" value="1"/>
</dbReference>
<evidence type="ECO:0000259" key="3">
    <source>
        <dbReference type="Pfam" id="PF01073"/>
    </source>
</evidence>
<evidence type="ECO:0000313" key="4">
    <source>
        <dbReference type="EMBL" id="TPX31474.1"/>
    </source>
</evidence>
<feature type="domain" description="3-beta hydroxysteroid dehydrogenase/isomerase" evidence="3">
    <location>
        <begin position="67"/>
        <end position="319"/>
    </location>
</feature>
<evidence type="ECO:0000256" key="1">
    <source>
        <dbReference type="ARBA" id="ARBA00009219"/>
    </source>
</evidence>